<dbReference type="GO" id="GO:0008831">
    <property type="term" value="F:dTDP-4-dehydrorhamnose reductase activity"/>
    <property type="evidence" value="ECO:0007669"/>
    <property type="project" value="UniProtKB-EC"/>
</dbReference>
<dbReference type="EC" id="1.1.1.133" evidence="2"/>
<evidence type="ECO:0000259" key="3">
    <source>
        <dbReference type="Pfam" id="PF04321"/>
    </source>
</evidence>
<organism evidence="4 5">
    <name type="scientific">Slackia equolifaciens</name>
    <dbReference type="NCBI Taxonomy" id="498718"/>
    <lineage>
        <taxon>Bacteria</taxon>
        <taxon>Bacillati</taxon>
        <taxon>Actinomycetota</taxon>
        <taxon>Coriobacteriia</taxon>
        <taxon>Eggerthellales</taxon>
        <taxon>Eggerthellaceae</taxon>
        <taxon>Slackia</taxon>
    </lineage>
</organism>
<dbReference type="Gene3D" id="3.40.50.720">
    <property type="entry name" value="NAD(P)-binding Rossmann-like Domain"/>
    <property type="match status" value="1"/>
</dbReference>
<dbReference type="InterPro" id="IPR029903">
    <property type="entry name" value="RmlD-like-bd"/>
</dbReference>
<dbReference type="Pfam" id="PF04321">
    <property type="entry name" value="RmlD_sub_bind"/>
    <property type="match status" value="1"/>
</dbReference>
<reference evidence="4" key="1">
    <citation type="journal article" date="2021" name="PeerJ">
        <title>Extensive microbial diversity within the chicken gut microbiome revealed by metagenomics and culture.</title>
        <authorList>
            <person name="Gilroy R."/>
            <person name="Ravi A."/>
            <person name="Getino M."/>
            <person name="Pursley I."/>
            <person name="Horton D.L."/>
            <person name="Alikhan N.F."/>
            <person name="Baker D."/>
            <person name="Gharbi K."/>
            <person name="Hall N."/>
            <person name="Watson M."/>
            <person name="Adriaenssens E.M."/>
            <person name="Foster-Nyarko E."/>
            <person name="Jarju S."/>
            <person name="Secka A."/>
            <person name="Antonio M."/>
            <person name="Oren A."/>
            <person name="Chaudhuri R.R."/>
            <person name="La Ragione R."/>
            <person name="Hildebrand F."/>
            <person name="Pallen M.J."/>
        </authorList>
    </citation>
    <scope>NUCLEOTIDE SEQUENCE</scope>
    <source>
        <strain evidence="4">ChiGjej6B6-11269</strain>
    </source>
</reference>
<dbReference type="PANTHER" id="PTHR10491">
    <property type="entry name" value="DTDP-4-DEHYDRORHAMNOSE REDUCTASE"/>
    <property type="match status" value="1"/>
</dbReference>
<dbReference type="RefSeq" id="WP_245962377.1">
    <property type="nucleotide sequence ID" value="NZ_JBHTHO010000037.1"/>
</dbReference>
<keyword evidence="2" id="KW-0521">NADP</keyword>
<reference evidence="4" key="2">
    <citation type="submission" date="2021-09" db="EMBL/GenBank/DDBJ databases">
        <authorList>
            <person name="Gilroy R."/>
        </authorList>
    </citation>
    <scope>NUCLEOTIDE SEQUENCE</scope>
    <source>
        <strain evidence="4">ChiGjej6B6-11269</strain>
    </source>
</reference>
<dbReference type="GO" id="GO:0019305">
    <property type="term" value="P:dTDP-rhamnose biosynthetic process"/>
    <property type="evidence" value="ECO:0007669"/>
    <property type="project" value="TreeGrafter"/>
</dbReference>
<dbReference type="PANTHER" id="PTHR10491:SF4">
    <property type="entry name" value="METHIONINE ADENOSYLTRANSFERASE 2 SUBUNIT BETA"/>
    <property type="match status" value="1"/>
</dbReference>
<feature type="domain" description="RmlD-like substrate binding" evidence="3">
    <location>
        <begin position="9"/>
        <end position="278"/>
    </location>
</feature>
<accession>A0A9D2UXL5</accession>
<comment type="pathway">
    <text evidence="2">Carbohydrate biosynthesis; dTDP-L-rhamnose biosynthesis.</text>
</comment>
<name>A0A9D2UXL5_9ACTN</name>
<proteinExistence type="inferred from homology"/>
<dbReference type="EMBL" id="DYWI01000123">
    <property type="protein sequence ID" value="HJF65765.1"/>
    <property type="molecule type" value="Genomic_DNA"/>
</dbReference>
<evidence type="ECO:0000313" key="5">
    <source>
        <dbReference type="Proteomes" id="UP000786989"/>
    </source>
</evidence>
<evidence type="ECO:0000256" key="2">
    <source>
        <dbReference type="RuleBase" id="RU364082"/>
    </source>
</evidence>
<dbReference type="CDD" id="cd05254">
    <property type="entry name" value="dTDP_HR_like_SDR_e"/>
    <property type="match status" value="1"/>
</dbReference>
<evidence type="ECO:0000313" key="4">
    <source>
        <dbReference type="EMBL" id="HJF65765.1"/>
    </source>
</evidence>
<keyword evidence="2" id="KW-0560">Oxidoreductase</keyword>
<dbReference type="GO" id="GO:0005829">
    <property type="term" value="C:cytosol"/>
    <property type="evidence" value="ECO:0007669"/>
    <property type="project" value="TreeGrafter"/>
</dbReference>
<dbReference type="Proteomes" id="UP000786989">
    <property type="component" value="Unassembled WGS sequence"/>
</dbReference>
<comment type="function">
    <text evidence="2">Catalyzes the reduction of dTDP-6-deoxy-L-lyxo-4-hexulose to yield dTDP-L-rhamnose.</text>
</comment>
<dbReference type="InterPro" id="IPR005913">
    <property type="entry name" value="dTDP_dehydrorham_reduct"/>
</dbReference>
<sequence length="283" mass="31406">MRMGPQEVVWIAGAAGRMGRAIEHRLDHEKYRILTTDAEVDATDLDTVVHFAAANRPDYVINCAGLARHDAAQERPDDAYRINALGARNLAIASESVGAKIIHLSTDDLFPANMPHAVNEFDPALPHHVFGKSKLAGEKLVRDMNPRHIIIRSSWVYTALPDDMIVSAIAKARAGEPVEVPANQFARPTSCKTVAEFIIAIMESEEFGTFHVTSEGLCSRFEFIARALKLAGAPTDTLASRQNPDEAYRVDLDNLMIRLTGIYELRSWEEDLKDYMAEHDLLA</sequence>
<evidence type="ECO:0000256" key="1">
    <source>
        <dbReference type="ARBA" id="ARBA00010944"/>
    </source>
</evidence>
<dbReference type="AlphaFoldDB" id="A0A9D2UXL5"/>
<dbReference type="InterPro" id="IPR036291">
    <property type="entry name" value="NAD(P)-bd_dom_sf"/>
</dbReference>
<protein>
    <recommendedName>
        <fullName evidence="2">dTDP-4-dehydrorhamnose reductase</fullName>
        <ecNumber evidence="2">1.1.1.133</ecNumber>
    </recommendedName>
</protein>
<comment type="caution">
    <text evidence="4">The sequence shown here is derived from an EMBL/GenBank/DDBJ whole genome shotgun (WGS) entry which is preliminary data.</text>
</comment>
<dbReference type="Gene3D" id="3.90.25.10">
    <property type="entry name" value="UDP-galactose 4-epimerase, domain 1"/>
    <property type="match status" value="1"/>
</dbReference>
<dbReference type="SUPFAM" id="SSF51735">
    <property type="entry name" value="NAD(P)-binding Rossmann-fold domains"/>
    <property type="match status" value="1"/>
</dbReference>
<comment type="similarity">
    <text evidence="1 2">Belongs to the dTDP-4-dehydrorhamnose reductase family.</text>
</comment>
<gene>
    <name evidence="4" type="ORF">K8U77_06600</name>
</gene>